<keyword evidence="5" id="KW-0964">Secreted</keyword>
<evidence type="ECO:0000256" key="11">
    <source>
        <dbReference type="ARBA" id="ARBA00023295"/>
    </source>
</evidence>
<dbReference type="InterPro" id="IPR050288">
    <property type="entry name" value="Cellulose_deg_GH3"/>
</dbReference>
<dbReference type="InterPro" id="IPR001764">
    <property type="entry name" value="Glyco_hydro_3_N"/>
</dbReference>
<evidence type="ECO:0000256" key="3">
    <source>
        <dbReference type="ARBA" id="ARBA00004987"/>
    </source>
</evidence>
<comment type="catalytic activity">
    <reaction evidence="1 14">
        <text>Hydrolysis of terminal, non-reducing beta-D-glucosyl residues with release of beta-D-glucose.</text>
        <dbReference type="EC" id="3.2.1.21"/>
    </reaction>
</comment>
<evidence type="ECO:0000256" key="10">
    <source>
        <dbReference type="ARBA" id="ARBA00023277"/>
    </source>
</evidence>
<gene>
    <name evidence="17" type="ORF">N7505_005786</name>
</gene>
<dbReference type="EMBL" id="JAPVEB010000003">
    <property type="protein sequence ID" value="KAJ5270028.1"/>
    <property type="molecule type" value="Genomic_DNA"/>
</dbReference>
<evidence type="ECO:0000256" key="13">
    <source>
        <dbReference type="ARBA" id="ARBA00024983"/>
    </source>
</evidence>
<dbReference type="PRINTS" id="PR00133">
    <property type="entry name" value="GLHYDRLASE3"/>
</dbReference>
<dbReference type="Gene3D" id="3.40.50.1700">
    <property type="entry name" value="Glycoside hydrolase family 3 C-terminal domain"/>
    <property type="match status" value="1"/>
</dbReference>
<evidence type="ECO:0000313" key="17">
    <source>
        <dbReference type="EMBL" id="KAJ5270028.1"/>
    </source>
</evidence>
<feature type="domain" description="Fibronectin type III-like" evidence="16">
    <location>
        <begin position="736"/>
        <end position="805"/>
    </location>
</feature>
<dbReference type="InterPro" id="IPR019800">
    <property type="entry name" value="Glyco_hydro_3_AS"/>
</dbReference>
<evidence type="ECO:0000256" key="6">
    <source>
        <dbReference type="ARBA" id="ARBA00022729"/>
    </source>
</evidence>
<protein>
    <recommendedName>
        <fullName evidence="14">beta-glucosidase</fullName>
        <ecNumber evidence="14">3.2.1.21</ecNumber>
    </recommendedName>
</protein>
<evidence type="ECO:0000256" key="7">
    <source>
        <dbReference type="ARBA" id="ARBA00022801"/>
    </source>
</evidence>
<keyword evidence="10 14" id="KW-0119">Carbohydrate metabolism</keyword>
<evidence type="ECO:0000256" key="9">
    <source>
        <dbReference type="ARBA" id="ARBA00023180"/>
    </source>
</evidence>
<dbReference type="Pfam" id="PF14310">
    <property type="entry name" value="Fn3-like"/>
    <property type="match status" value="1"/>
</dbReference>
<dbReference type="InterPro" id="IPR036881">
    <property type="entry name" value="Glyco_hydro_3_C_sf"/>
</dbReference>
<organism evidence="17 18">
    <name type="scientific">Penicillium chrysogenum</name>
    <name type="common">Penicillium notatum</name>
    <dbReference type="NCBI Taxonomy" id="5076"/>
    <lineage>
        <taxon>Eukaryota</taxon>
        <taxon>Fungi</taxon>
        <taxon>Dikarya</taxon>
        <taxon>Ascomycota</taxon>
        <taxon>Pezizomycotina</taxon>
        <taxon>Eurotiomycetes</taxon>
        <taxon>Eurotiomycetidae</taxon>
        <taxon>Eurotiales</taxon>
        <taxon>Aspergillaceae</taxon>
        <taxon>Penicillium</taxon>
        <taxon>Penicillium chrysogenum species complex</taxon>
    </lineage>
</organism>
<keyword evidence="12 14" id="KW-0624">Polysaccharide degradation</keyword>
<keyword evidence="8" id="KW-0136">Cellulose degradation</keyword>
<dbReference type="SMART" id="SM01217">
    <property type="entry name" value="Fn3_like"/>
    <property type="match status" value="1"/>
</dbReference>
<dbReference type="InterPro" id="IPR017853">
    <property type="entry name" value="GH"/>
</dbReference>
<dbReference type="SUPFAM" id="SSF51445">
    <property type="entry name" value="(Trans)glycosidases"/>
    <property type="match status" value="1"/>
</dbReference>
<dbReference type="InterPro" id="IPR036962">
    <property type="entry name" value="Glyco_hydro_3_N_sf"/>
</dbReference>
<sequence length="816" mass="88616">MLQLKRLLVTAGFLINFVAGQDTVVHQDTHFYGQSPPIYPSPEISGTGGWNDAFSKAQALVLQMTLEEKTSLTGGYPNETSGCGGNIPAITRLGFPGMCLQDGPNGVRAADFVNGYPSGIHVGASWNKTLAYSQSHAIGGEFRRKGATVALGPPVLGPLGRIALGGRNWETYSNDPYLTGALGAEAVKGVQDNGVISCTKVSTHDPCIFQPNHSNVRSAFCWERAGNAPKPTRGPDTNTTIEASSSNIDDRTMHEHYMWPFADAVHAGTASIMCAYERLNNSYSCHNSKLLNGLLKTELGFQGFVVSDWFAQHTGIASATAGLDMVMPYGYEFWGDNLTEAVRNGSISEGHINNMAARIMAAWYFSHQDDKMGLTANFEDHRAPTIDARDPNDAGLLMEGAIQGHVLVKNVKNSLPLKAPRMLSIYGYDAKLPDKSFSSGGYNGWALGLQSQNYRSIVCGFGPIGGQCPAFEPIAINGTMIGGGGSGAVTPVYMSSPFDALEKRARREGTQLFWDFNTENATSNINSNSDACLVFLNAASSEGVDRPSVRDSFSDSLVKNIAADCDNTIVTIHNAGVRLVDEWIEHPNVTAVIFAHLPGQDSGEAITKILYGDVSPSGKLPYSVPRNESDYGPVYAPVTHSGWDRYFPQDDFKEGVFTDYRAFDREGIDPRFEFGFGLTYTTFEYSNLKIENTVDSSTLTSYPMGPIIPGGHSDLWDTIATVTADVTNTGSVEAAEIAQLYVGIPMQDQPIRQLRGFDKVTVPPEETRTVEFKLRRRDLSTWDVHGQNWRLLVGSDYPVYVGASSRNLKLSANLSL</sequence>
<dbReference type="InterPro" id="IPR026891">
    <property type="entry name" value="Fn3-like"/>
</dbReference>
<evidence type="ECO:0000256" key="8">
    <source>
        <dbReference type="ARBA" id="ARBA00023001"/>
    </source>
</evidence>
<comment type="similarity">
    <text evidence="4 14">Belongs to the glycosyl hydrolase 3 family.</text>
</comment>
<keyword evidence="18" id="KW-1185">Reference proteome</keyword>
<evidence type="ECO:0000256" key="12">
    <source>
        <dbReference type="ARBA" id="ARBA00023326"/>
    </source>
</evidence>
<proteinExistence type="inferred from homology"/>
<dbReference type="Gene3D" id="2.60.40.10">
    <property type="entry name" value="Immunoglobulins"/>
    <property type="match status" value="1"/>
</dbReference>
<reference evidence="17 18" key="1">
    <citation type="journal article" date="2023" name="IMA Fungus">
        <title>Comparative genomic study of the Penicillium genus elucidates a diverse pangenome and 15 lateral gene transfer events.</title>
        <authorList>
            <person name="Petersen C."/>
            <person name="Sorensen T."/>
            <person name="Nielsen M.R."/>
            <person name="Sondergaard T.E."/>
            <person name="Sorensen J.L."/>
            <person name="Fitzpatrick D.A."/>
            <person name="Frisvad J.C."/>
            <person name="Nielsen K.L."/>
        </authorList>
    </citation>
    <scope>NUCLEOTIDE SEQUENCE [LARGE SCALE GENOMIC DNA]</scope>
    <source>
        <strain evidence="17 18">IBT 3361</strain>
    </source>
</reference>
<evidence type="ECO:0000256" key="4">
    <source>
        <dbReference type="ARBA" id="ARBA00005336"/>
    </source>
</evidence>
<dbReference type="PANTHER" id="PTHR42715:SF5">
    <property type="entry name" value="BETA-GLUCOSIDASE M-RELATED"/>
    <property type="match status" value="1"/>
</dbReference>
<evidence type="ECO:0000256" key="2">
    <source>
        <dbReference type="ARBA" id="ARBA00004613"/>
    </source>
</evidence>
<dbReference type="PROSITE" id="PS00775">
    <property type="entry name" value="GLYCOSYL_HYDROL_F3"/>
    <property type="match status" value="1"/>
</dbReference>
<comment type="subcellular location">
    <subcellularLocation>
        <location evidence="2">Secreted</location>
    </subcellularLocation>
</comment>
<keyword evidence="11 14" id="KW-0326">Glycosidase</keyword>
<evidence type="ECO:0000256" key="14">
    <source>
        <dbReference type="RuleBase" id="RU361161"/>
    </source>
</evidence>
<keyword evidence="9" id="KW-0325">Glycoprotein</keyword>
<keyword evidence="7 14" id="KW-0378">Hydrolase</keyword>
<keyword evidence="6 15" id="KW-0732">Signal</keyword>
<evidence type="ECO:0000256" key="15">
    <source>
        <dbReference type="SAM" id="SignalP"/>
    </source>
</evidence>
<dbReference type="InterPro" id="IPR013783">
    <property type="entry name" value="Ig-like_fold"/>
</dbReference>
<dbReference type="Gene3D" id="3.20.20.300">
    <property type="entry name" value="Glycoside hydrolase, family 3, N-terminal domain"/>
    <property type="match status" value="1"/>
</dbReference>
<evidence type="ECO:0000259" key="16">
    <source>
        <dbReference type="SMART" id="SM01217"/>
    </source>
</evidence>
<evidence type="ECO:0000256" key="1">
    <source>
        <dbReference type="ARBA" id="ARBA00000448"/>
    </source>
</evidence>
<feature type="chain" id="PRO_5047127092" description="beta-glucosidase" evidence="15">
    <location>
        <begin position="21"/>
        <end position="816"/>
    </location>
</feature>
<evidence type="ECO:0000256" key="5">
    <source>
        <dbReference type="ARBA" id="ARBA00022525"/>
    </source>
</evidence>
<dbReference type="Proteomes" id="UP001220256">
    <property type="component" value="Unassembled WGS sequence"/>
</dbReference>
<dbReference type="InterPro" id="IPR002772">
    <property type="entry name" value="Glyco_hydro_3_C"/>
</dbReference>
<comment type="caution">
    <text evidence="17">The sequence shown here is derived from an EMBL/GenBank/DDBJ whole genome shotgun (WGS) entry which is preliminary data.</text>
</comment>
<dbReference type="EC" id="3.2.1.21" evidence="14"/>
<dbReference type="Pfam" id="PF01915">
    <property type="entry name" value="Glyco_hydro_3_C"/>
    <property type="match status" value="1"/>
</dbReference>
<comment type="pathway">
    <text evidence="3 14">Glycan metabolism; cellulose degradation.</text>
</comment>
<name>A0ABQ8WJB2_PENCH</name>
<dbReference type="SUPFAM" id="SSF52279">
    <property type="entry name" value="Beta-D-glucan exohydrolase, C-terminal domain"/>
    <property type="match status" value="1"/>
</dbReference>
<evidence type="ECO:0000313" key="18">
    <source>
        <dbReference type="Proteomes" id="UP001220256"/>
    </source>
</evidence>
<comment type="function">
    <text evidence="13">Beta-glucosidases are one of a number of cellulolytic enzymes involved in the degradation of cellulosic biomass. Catalyzes the last step releasing glucose from the inhibitory cellobiose.</text>
</comment>
<dbReference type="Pfam" id="PF00933">
    <property type="entry name" value="Glyco_hydro_3"/>
    <property type="match status" value="2"/>
</dbReference>
<dbReference type="PANTHER" id="PTHR42715">
    <property type="entry name" value="BETA-GLUCOSIDASE"/>
    <property type="match status" value="1"/>
</dbReference>
<accession>A0ABQ8WJB2</accession>
<feature type="signal peptide" evidence="15">
    <location>
        <begin position="1"/>
        <end position="20"/>
    </location>
</feature>